<dbReference type="InterPro" id="IPR011990">
    <property type="entry name" value="TPR-like_helical_dom_sf"/>
</dbReference>
<dbReference type="InterPro" id="IPR006994">
    <property type="entry name" value="TCF25/Rqc1"/>
</dbReference>
<dbReference type="Gene3D" id="1.25.40.10">
    <property type="entry name" value="Tetratricopeptide repeat domain"/>
    <property type="match status" value="1"/>
</dbReference>
<accession>A0A1L9PN01</accession>
<name>A0A1L9PN01_ASPVE</name>
<feature type="compositionally biased region" description="Acidic residues" evidence="1">
    <location>
        <begin position="52"/>
        <end position="64"/>
    </location>
</feature>
<gene>
    <name evidence="2" type="ORF">ASPVEDRAFT_42429</name>
</gene>
<dbReference type="OrthoDB" id="205993at2759"/>
<evidence type="ECO:0000256" key="1">
    <source>
        <dbReference type="SAM" id="MobiDB-lite"/>
    </source>
</evidence>
<dbReference type="GO" id="GO:0072344">
    <property type="term" value="P:rescue of stalled ribosome"/>
    <property type="evidence" value="ECO:0007669"/>
    <property type="project" value="TreeGrafter"/>
</dbReference>
<evidence type="ECO:0000313" key="3">
    <source>
        <dbReference type="Proteomes" id="UP000184073"/>
    </source>
</evidence>
<dbReference type="GeneID" id="63728099"/>
<feature type="region of interest" description="Disordered" evidence="1">
    <location>
        <begin position="619"/>
        <end position="645"/>
    </location>
</feature>
<feature type="region of interest" description="Disordered" evidence="1">
    <location>
        <begin position="1"/>
        <end position="118"/>
    </location>
</feature>
<sequence length="735" mass="83268">MSSRAIRKLQKLREQELQQAEQEPQDSSEDDEPVSRPSKPKLNAFDLLNAANDEEEDDIDEQQSESEVAAPVAPSTQEVTPSATTDSGKKKKKKGKSKKKKNTAKQGPTEEESNDKDLDEIDRVLKELDVKSKGETAIETPERTLDDSFPKRPEDFLHIDSKSLNATNEMRKLFGNVVLENFDQADSGSGRRRDRARETIDLGRALTGRYSPASRGQSLAGVTQRRNILFQGKDEWPRAPSGGLGMELTESLANGAAIYKFLHNTAYQDVQRQFDLCVESMDPQRMIQLLQYNPYHISTLLQVSEIAKHQGDHAVSADLLERALFNFGRSVHSSFGNRLKEGRAQLNFTYSENRELWLVGWRYIANLGMKGTWRTAYEWAKLLLSLDPKDPYCMRLMVDNLALRGREWSHFIDLCTQTRLSKEWEYLPNIQCSLALAYLRLNKPKECREQMRLAMSRYPWVFCKMAQELDIQPMPKRIWGKLPPTAGHELFTELYIVRTKDLWNTPEVVSLLVEVADTLPEGDEPIEPPEITLDIARHVVLSDVPRVTTHLPTRFVSGRISASDPLPPYESEAFRQQSDPTPSYLSQVPEGGRPQWLRNLLDQLNNGALHFPRFRANGEEEAGEDGSSDEGTGRGEQALPPSGPEGQIVLEHWLLGDGLQSLEGFIRQYGVDRGNWDLEVDYSPLHDYADALNEIEPSSARQALLDGAIREALGPMVVDLLREELEFLRAEDEEE</sequence>
<feature type="compositionally biased region" description="Acidic residues" evidence="1">
    <location>
        <begin position="109"/>
        <end position="118"/>
    </location>
</feature>
<organism evidence="2 3">
    <name type="scientific">Aspergillus versicolor CBS 583.65</name>
    <dbReference type="NCBI Taxonomy" id="1036611"/>
    <lineage>
        <taxon>Eukaryota</taxon>
        <taxon>Fungi</taxon>
        <taxon>Dikarya</taxon>
        <taxon>Ascomycota</taxon>
        <taxon>Pezizomycotina</taxon>
        <taxon>Eurotiomycetes</taxon>
        <taxon>Eurotiomycetidae</taxon>
        <taxon>Eurotiales</taxon>
        <taxon>Aspergillaceae</taxon>
        <taxon>Aspergillus</taxon>
        <taxon>Aspergillus subgen. Nidulantes</taxon>
    </lineage>
</organism>
<feature type="region of interest" description="Disordered" evidence="1">
    <location>
        <begin position="559"/>
        <end position="589"/>
    </location>
</feature>
<feature type="compositionally biased region" description="Polar residues" evidence="1">
    <location>
        <begin position="574"/>
        <end position="586"/>
    </location>
</feature>
<protein>
    <recommendedName>
        <fullName evidence="4">Nulp1-pending protein</fullName>
    </recommendedName>
</protein>
<reference evidence="3" key="1">
    <citation type="journal article" date="2017" name="Genome Biol.">
        <title>Comparative genomics reveals high biological diversity and specific adaptations in the industrially and medically important fungal genus Aspergillus.</title>
        <authorList>
            <person name="de Vries R.P."/>
            <person name="Riley R."/>
            <person name="Wiebenga A."/>
            <person name="Aguilar-Osorio G."/>
            <person name="Amillis S."/>
            <person name="Uchima C.A."/>
            <person name="Anderluh G."/>
            <person name="Asadollahi M."/>
            <person name="Askin M."/>
            <person name="Barry K."/>
            <person name="Battaglia E."/>
            <person name="Bayram O."/>
            <person name="Benocci T."/>
            <person name="Braus-Stromeyer S.A."/>
            <person name="Caldana C."/>
            <person name="Canovas D."/>
            <person name="Cerqueira G.C."/>
            <person name="Chen F."/>
            <person name="Chen W."/>
            <person name="Choi C."/>
            <person name="Clum A."/>
            <person name="Dos Santos R.A."/>
            <person name="Damasio A.R."/>
            <person name="Diallinas G."/>
            <person name="Emri T."/>
            <person name="Fekete E."/>
            <person name="Flipphi M."/>
            <person name="Freyberg S."/>
            <person name="Gallo A."/>
            <person name="Gournas C."/>
            <person name="Habgood R."/>
            <person name="Hainaut M."/>
            <person name="Harispe M.L."/>
            <person name="Henrissat B."/>
            <person name="Hilden K.S."/>
            <person name="Hope R."/>
            <person name="Hossain A."/>
            <person name="Karabika E."/>
            <person name="Karaffa L."/>
            <person name="Karanyi Z."/>
            <person name="Krasevec N."/>
            <person name="Kuo A."/>
            <person name="Kusch H."/>
            <person name="LaButti K."/>
            <person name="Lagendijk E.L."/>
            <person name="Lapidus A."/>
            <person name="Levasseur A."/>
            <person name="Lindquist E."/>
            <person name="Lipzen A."/>
            <person name="Logrieco A.F."/>
            <person name="MacCabe A."/>
            <person name="Maekelae M.R."/>
            <person name="Malavazi I."/>
            <person name="Melin P."/>
            <person name="Meyer V."/>
            <person name="Mielnichuk N."/>
            <person name="Miskei M."/>
            <person name="Molnar A.P."/>
            <person name="Mule G."/>
            <person name="Ngan C.Y."/>
            <person name="Orejas M."/>
            <person name="Orosz E."/>
            <person name="Ouedraogo J.P."/>
            <person name="Overkamp K.M."/>
            <person name="Park H.-S."/>
            <person name="Perrone G."/>
            <person name="Piumi F."/>
            <person name="Punt P.J."/>
            <person name="Ram A.F."/>
            <person name="Ramon A."/>
            <person name="Rauscher S."/>
            <person name="Record E."/>
            <person name="Riano-Pachon D.M."/>
            <person name="Robert V."/>
            <person name="Roehrig J."/>
            <person name="Ruller R."/>
            <person name="Salamov A."/>
            <person name="Salih N.S."/>
            <person name="Samson R.A."/>
            <person name="Sandor E."/>
            <person name="Sanguinetti M."/>
            <person name="Schuetze T."/>
            <person name="Sepcic K."/>
            <person name="Shelest E."/>
            <person name="Sherlock G."/>
            <person name="Sophianopoulou V."/>
            <person name="Squina F.M."/>
            <person name="Sun H."/>
            <person name="Susca A."/>
            <person name="Todd R.B."/>
            <person name="Tsang A."/>
            <person name="Unkles S.E."/>
            <person name="van de Wiele N."/>
            <person name="van Rossen-Uffink D."/>
            <person name="Oliveira J.V."/>
            <person name="Vesth T.C."/>
            <person name="Visser J."/>
            <person name="Yu J.-H."/>
            <person name="Zhou M."/>
            <person name="Andersen M.R."/>
            <person name="Archer D.B."/>
            <person name="Baker S.E."/>
            <person name="Benoit I."/>
            <person name="Brakhage A.A."/>
            <person name="Braus G.H."/>
            <person name="Fischer R."/>
            <person name="Frisvad J.C."/>
            <person name="Goldman G.H."/>
            <person name="Houbraken J."/>
            <person name="Oakley B."/>
            <person name="Pocsi I."/>
            <person name="Scazzocchio C."/>
            <person name="Seiboth B."/>
            <person name="vanKuyk P.A."/>
            <person name="Wortman J."/>
            <person name="Dyer P.S."/>
            <person name="Grigoriev I.V."/>
        </authorList>
    </citation>
    <scope>NUCLEOTIDE SEQUENCE [LARGE SCALE GENOMIC DNA]</scope>
    <source>
        <strain evidence="3">CBS 583.65</strain>
    </source>
</reference>
<dbReference type="RefSeq" id="XP_040668669.1">
    <property type="nucleotide sequence ID" value="XM_040812588.1"/>
</dbReference>
<evidence type="ECO:0008006" key="4">
    <source>
        <dbReference type="Google" id="ProtNLM"/>
    </source>
</evidence>
<feature type="compositionally biased region" description="Acidic residues" evidence="1">
    <location>
        <begin position="23"/>
        <end position="32"/>
    </location>
</feature>
<dbReference type="PANTHER" id="PTHR22684:SF0">
    <property type="entry name" value="RIBOSOME QUALITY CONTROL COMPLEX SUBUNIT TCF25"/>
    <property type="match status" value="1"/>
</dbReference>
<dbReference type="AlphaFoldDB" id="A0A1L9PN01"/>
<proteinExistence type="predicted"/>
<dbReference type="GO" id="GO:1990112">
    <property type="term" value="C:RQC complex"/>
    <property type="evidence" value="ECO:0007669"/>
    <property type="project" value="TreeGrafter"/>
</dbReference>
<dbReference type="VEuPathDB" id="FungiDB:ASPVEDRAFT_42429"/>
<feature type="compositionally biased region" description="Acidic residues" evidence="1">
    <location>
        <begin position="619"/>
        <end position="628"/>
    </location>
</feature>
<dbReference type="GO" id="GO:1990116">
    <property type="term" value="P:ribosome-associated ubiquitin-dependent protein catabolic process"/>
    <property type="evidence" value="ECO:0007669"/>
    <property type="project" value="TreeGrafter"/>
</dbReference>
<evidence type="ECO:0000313" key="2">
    <source>
        <dbReference type="EMBL" id="OJJ02907.1"/>
    </source>
</evidence>
<dbReference type="EMBL" id="KV878129">
    <property type="protein sequence ID" value="OJJ02907.1"/>
    <property type="molecule type" value="Genomic_DNA"/>
</dbReference>
<dbReference type="Proteomes" id="UP000184073">
    <property type="component" value="Unassembled WGS sequence"/>
</dbReference>
<feature type="compositionally biased region" description="Basic residues" evidence="1">
    <location>
        <begin position="1"/>
        <end position="10"/>
    </location>
</feature>
<keyword evidence="3" id="KW-1185">Reference proteome</keyword>
<dbReference type="PANTHER" id="PTHR22684">
    <property type="entry name" value="NULP1-RELATED"/>
    <property type="match status" value="1"/>
</dbReference>
<dbReference type="STRING" id="1036611.A0A1L9PN01"/>
<feature type="compositionally biased region" description="Basic residues" evidence="1">
    <location>
        <begin position="89"/>
        <end position="103"/>
    </location>
</feature>
<feature type="compositionally biased region" description="Polar residues" evidence="1">
    <location>
        <begin position="74"/>
        <end position="86"/>
    </location>
</feature>
<dbReference type="Pfam" id="PF04910">
    <property type="entry name" value="Tcf25"/>
    <property type="match status" value="1"/>
</dbReference>